<dbReference type="Pfam" id="PF02518">
    <property type="entry name" value="HATPase_c"/>
    <property type="match status" value="1"/>
</dbReference>
<sequence>MIFKGKTLEGFITFWLSFFAVLFLALLFLLMWQFNLWAWNIALVSALTALIYIVAIVRFRNRIISSFQRALLHLEAVHQEDYKQYAKAVFPDGVVGKFHHQLRDFSLDLSEKKQRYDQHAFLVYQLIDQLETPVLVFNNKEQLSYANGAFSQLYTGQPWQMFRHASPQLLGLVRQESGWQLKNEQEKQQWQISHSVFIDAGVAHQLLVFTNIGFALRSSQVKAWQQMIKVMGHEIRNSLTPISTIAEGLSERATSERDKNALALISDRCVHLQSFINRYASLSRKINLVYQDISVARLAARVQGLFSDQKPETVFNVQSIWADQTILEQVLINLVKNAWEAGAHKVILEFSEDNSQSIIKVIDDGHGFTNLENLFVPLFSTKQDGQGIGLSFCRNIIEQHRGSISLVNNCTKGVTVTLTLPLKTDK</sequence>
<dbReference type="Gene3D" id="1.10.287.130">
    <property type="match status" value="1"/>
</dbReference>
<dbReference type="CDD" id="cd00082">
    <property type="entry name" value="HisKA"/>
    <property type="match status" value="1"/>
</dbReference>
<dbReference type="PRINTS" id="PR00344">
    <property type="entry name" value="BCTRLSENSOR"/>
</dbReference>
<keyword evidence="4" id="KW-1133">Transmembrane helix</keyword>
<keyword evidence="7" id="KW-1185">Reference proteome</keyword>
<dbReference type="SUPFAM" id="SSF47384">
    <property type="entry name" value="Homodimeric domain of signal transducing histidine kinase"/>
    <property type="match status" value="1"/>
</dbReference>
<dbReference type="InterPro" id="IPR036097">
    <property type="entry name" value="HisK_dim/P_sf"/>
</dbReference>
<dbReference type="PROSITE" id="PS50109">
    <property type="entry name" value="HIS_KIN"/>
    <property type="match status" value="1"/>
</dbReference>
<evidence type="ECO:0000256" key="2">
    <source>
        <dbReference type="ARBA" id="ARBA00012438"/>
    </source>
</evidence>
<dbReference type="PANTHER" id="PTHR43065:SF51">
    <property type="entry name" value="HISTIDINE KINASE"/>
    <property type="match status" value="1"/>
</dbReference>
<gene>
    <name evidence="6" type="ORF">GCM10007877_23630</name>
</gene>
<dbReference type="InterPro" id="IPR036890">
    <property type="entry name" value="HATPase_C_sf"/>
</dbReference>
<dbReference type="InterPro" id="IPR005467">
    <property type="entry name" value="His_kinase_dom"/>
</dbReference>
<dbReference type="Pfam" id="PF00512">
    <property type="entry name" value="HisKA"/>
    <property type="match status" value="1"/>
</dbReference>
<dbReference type="EC" id="2.7.13.3" evidence="2"/>
<protein>
    <recommendedName>
        <fullName evidence="2">histidine kinase</fullName>
        <ecNumber evidence="2">2.7.13.3</ecNumber>
    </recommendedName>
</protein>
<keyword evidence="4" id="KW-0812">Transmembrane</keyword>
<dbReference type="Gene3D" id="3.30.565.10">
    <property type="entry name" value="Histidine kinase-like ATPase, C-terminal domain"/>
    <property type="match status" value="1"/>
</dbReference>
<feature type="transmembrane region" description="Helical" evidence="4">
    <location>
        <begin position="37"/>
        <end position="59"/>
    </location>
</feature>
<organism evidence="6 7">
    <name type="scientific">Marinibactrum halimedae</name>
    <dbReference type="NCBI Taxonomy" id="1444977"/>
    <lineage>
        <taxon>Bacteria</taxon>
        <taxon>Pseudomonadati</taxon>
        <taxon>Pseudomonadota</taxon>
        <taxon>Gammaproteobacteria</taxon>
        <taxon>Cellvibrionales</taxon>
        <taxon>Cellvibrionaceae</taxon>
        <taxon>Marinibactrum</taxon>
    </lineage>
</organism>
<evidence type="ECO:0000256" key="4">
    <source>
        <dbReference type="SAM" id="Phobius"/>
    </source>
</evidence>
<dbReference type="PANTHER" id="PTHR43065">
    <property type="entry name" value="SENSOR HISTIDINE KINASE"/>
    <property type="match status" value="1"/>
</dbReference>
<keyword evidence="3" id="KW-0597">Phosphoprotein</keyword>
<comment type="caution">
    <text evidence="6">The sequence shown here is derived from an EMBL/GenBank/DDBJ whole genome shotgun (WGS) entry which is preliminary data.</text>
</comment>
<dbReference type="AlphaFoldDB" id="A0AA37WPT5"/>
<evidence type="ECO:0000313" key="7">
    <source>
        <dbReference type="Proteomes" id="UP001156870"/>
    </source>
</evidence>
<feature type="transmembrane region" description="Helical" evidence="4">
    <location>
        <begin position="12"/>
        <end position="31"/>
    </location>
</feature>
<evidence type="ECO:0000256" key="1">
    <source>
        <dbReference type="ARBA" id="ARBA00000085"/>
    </source>
</evidence>
<keyword evidence="6" id="KW-0808">Transferase</keyword>
<dbReference type="Proteomes" id="UP001156870">
    <property type="component" value="Unassembled WGS sequence"/>
</dbReference>
<dbReference type="EMBL" id="BSPD01000056">
    <property type="protein sequence ID" value="GLS26647.1"/>
    <property type="molecule type" value="Genomic_DNA"/>
</dbReference>
<dbReference type="InterPro" id="IPR003661">
    <property type="entry name" value="HisK_dim/P_dom"/>
</dbReference>
<evidence type="ECO:0000259" key="5">
    <source>
        <dbReference type="PROSITE" id="PS50109"/>
    </source>
</evidence>
<dbReference type="SUPFAM" id="SSF55874">
    <property type="entry name" value="ATPase domain of HSP90 chaperone/DNA topoisomerase II/histidine kinase"/>
    <property type="match status" value="1"/>
</dbReference>
<keyword evidence="4" id="KW-0472">Membrane</keyword>
<proteinExistence type="predicted"/>
<dbReference type="SMART" id="SM00388">
    <property type="entry name" value="HisKA"/>
    <property type="match status" value="1"/>
</dbReference>
<name>A0AA37WPT5_9GAMM</name>
<accession>A0AA37WPT5</accession>
<keyword evidence="6" id="KW-0418">Kinase</keyword>
<dbReference type="SMART" id="SM00387">
    <property type="entry name" value="HATPase_c"/>
    <property type="match status" value="1"/>
</dbReference>
<dbReference type="InterPro" id="IPR004358">
    <property type="entry name" value="Sig_transdc_His_kin-like_C"/>
</dbReference>
<comment type="catalytic activity">
    <reaction evidence="1">
        <text>ATP + protein L-histidine = ADP + protein N-phospho-L-histidine.</text>
        <dbReference type="EC" id="2.7.13.3"/>
    </reaction>
</comment>
<dbReference type="GO" id="GO:0000155">
    <property type="term" value="F:phosphorelay sensor kinase activity"/>
    <property type="evidence" value="ECO:0007669"/>
    <property type="project" value="InterPro"/>
</dbReference>
<dbReference type="InterPro" id="IPR003594">
    <property type="entry name" value="HATPase_dom"/>
</dbReference>
<dbReference type="RefSeq" id="WP_232593088.1">
    <property type="nucleotide sequence ID" value="NZ_BSPD01000056.1"/>
</dbReference>
<evidence type="ECO:0000256" key="3">
    <source>
        <dbReference type="ARBA" id="ARBA00022553"/>
    </source>
</evidence>
<reference evidence="6 7" key="1">
    <citation type="journal article" date="2014" name="Int. J. Syst. Evol. Microbiol.">
        <title>Complete genome sequence of Corynebacterium casei LMG S-19264T (=DSM 44701T), isolated from a smear-ripened cheese.</title>
        <authorList>
            <consortium name="US DOE Joint Genome Institute (JGI-PGF)"/>
            <person name="Walter F."/>
            <person name="Albersmeier A."/>
            <person name="Kalinowski J."/>
            <person name="Ruckert C."/>
        </authorList>
    </citation>
    <scope>NUCLEOTIDE SEQUENCE [LARGE SCALE GENOMIC DNA]</scope>
    <source>
        <strain evidence="6 7">NBRC 110095</strain>
    </source>
</reference>
<evidence type="ECO:0000313" key="6">
    <source>
        <dbReference type="EMBL" id="GLS26647.1"/>
    </source>
</evidence>
<feature type="domain" description="Histidine kinase" evidence="5">
    <location>
        <begin position="230"/>
        <end position="424"/>
    </location>
</feature>